<feature type="domain" description="HTH lacI-type" evidence="4">
    <location>
        <begin position="2"/>
        <end position="56"/>
    </location>
</feature>
<name>A0ABQ5JN29_9LACO</name>
<dbReference type="Gene3D" id="1.10.260.40">
    <property type="entry name" value="lambda repressor-like DNA-binding domains"/>
    <property type="match status" value="1"/>
</dbReference>
<proteinExistence type="predicted"/>
<dbReference type="PROSITE" id="PS00356">
    <property type="entry name" value="HTH_LACI_1"/>
    <property type="match status" value="1"/>
</dbReference>
<dbReference type="PANTHER" id="PTHR30146">
    <property type="entry name" value="LACI-RELATED TRANSCRIPTIONAL REPRESSOR"/>
    <property type="match status" value="1"/>
</dbReference>
<comment type="caution">
    <text evidence="5">The sequence shown here is derived from an EMBL/GenBank/DDBJ whole genome shotgun (WGS) entry which is preliminary data.</text>
</comment>
<dbReference type="InterPro" id="IPR000843">
    <property type="entry name" value="HTH_LacI"/>
</dbReference>
<evidence type="ECO:0000256" key="1">
    <source>
        <dbReference type="ARBA" id="ARBA00023015"/>
    </source>
</evidence>
<dbReference type="SMART" id="SM00354">
    <property type="entry name" value="HTH_LACI"/>
    <property type="match status" value="1"/>
</dbReference>
<reference evidence="5 6" key="1">
    <citation type="submission" date="2022-03" db="EMBL/GenBank/DDBJ databases">
        <title>Draft genome sequence of Furfurilactobacillus curtus JCM 31185.</title>
        <authorList>
            <person name="Suzuki S."/>
            <person name="Endo A."/>
            <person name="Kajikawa A."/>
        </authorList>
    </citation>
    <scope>NUCLEOTIDE SEQUENCE [LARGE SCALE GENOMIC DNA]</scope>
    <source>
        <strain evidence="5 6">JCM 31185</strain>
    </source>
</reference>
<dbReference type="RefSeq" id="WP_407883649.1">
    <property type="nucleotide sequence ID" value="NZ_BQXO01000003.1"/>
</dbReference>
<dbReference type="PANTHER" id="PTHR30146:SF109">
    <property type="entry name" value="HTH-TYPE TRANSCRIPTIONAL REGULATOR GALS"/>
    <property type="match status" value="1"/>
</dbReference>
<sequence>MITIRDIAREAGVSVSTASRALNNNPRISMATRRKIQSLASRLGYVPNYNAKSLTLGEANVVGVIFPPNQASDQDNPFFIDALRGINTVLTARQYVLSIAIGQQPEDVLANVVAMVDQAKVKRFILLYTHADDPVADYLRVAGLRFVIIGRPNREHDDDFVDNDNVAAGAAGAAYLIDRLHANRPVFVRSSTNWTYEQNRFTGFQSIAQKRGVPAPYVILNQISEPERIQSWLKDNPQIDGVLATDDLLGTAFYQQWQQVYPDRTIPIVGYNRSSAIPLPNENFHSIDLYPEKLGAAAAELVFRAHSTEAGQENCIILPFEPLQ</sequence>
<dbReference type="Gene3D" id="3.40.50.2300">
    <property type="match status" value="2"/>
</dbReference>
<evidence type="ECO:0000313" key="5">
    <source>
        <dbReference type="EMBL" id="GKT05943.1"/>
    </source>
</evidence>
<dbReference type="InterPro" id="IPR046335">
    <property type="entry name" value="LacI/GalR-like_sensor"/>
</dbReference>
<evidence type="ECO:0000256" key="3">
    <source>
        <dbReference type="ARBA" id="ARBA00023163"/>
    </source>
</evidence>
<dbReference type="SUPFAM" id="SSF47413">
    <property type="entry name" value="lambda repressor-like DNA-binding domains"/>
    <property type="match status" value="1"/>
</dbReference>
<evidence type="ECO:0000313" key="6">
    <source>
        <dbReference type="Proteomes" id="UP001628078"/>
    </source>
</evidence>
<dbReference type="InterPro" id="IPR028082">
    <property type="entry name" value="Peripla_BP_I"/>
</dbReference>
<dbReference type="Proteomes" id="UP001628078">
    <property type="component" value="Unassembled WGS sequence"/>
</dbReference>
<keyword evidence="2" id="KW-0238">DNA-binding</keyword>
<dbReference type="Pfam" id="PF00356">
    <property type="entry name" value="LacI"/>
    <property type="match status" value="1"/>
</dbReference>
<keyword evidence="1" id="KW-0805">Transcription regulation</keyword>
<keyword evidence="3" id="KW-0804">Transcription</keyword>
<evidence type="ECO:0000256" key="2">
    <source>
        <dbReference type="ARBA" id="ARBA00023125"/>
    </source>
</evidence>
<protein>
    <submittedName>
        <fullName evidence="5">LacI family transcriptional regulator</fullName>
    </submittedName>
</protein>
<dbReference type="Pfam" id="PF13377">
    <property type="entry name" value="Peripla_BP_3"/>
    <property type="match status" value="1"/>
</dbReference>
<organism evidence="5 6">
    <name type="scientific">Furfurilactobacillus curtus</name>
    <dbReference type="NCBI Taxonomy" id="1746200"/>
    <lineage>
        <taxon>Bacteria</taxon>
        <taxon>Bacillati</taxon>
        <taxon>Bacillota</taxon>
        <taxon>Bacilli</taxon>
        <taxon>Lactobacillales</taxon>
        <taxon>Lactobacillaceae</taxon>
        <taxon>Furfurilactobacillus</taxon>
    </lineage>
</organism>
<dbReference type="InterPro" id="IPR010982">
    <property type="entry name" value="Lambda_DNA-bd_dom_sf"/>
</dbReference>
<dbReference type="CDD" id="cd01392">
    <property type="entry name" value="HTH_LacI"/>
    <property type="match status" value="1"/>
</dbReference>
<gene>
    <name evidence="5" type="ORF">JCM31185_12310</name>
</gene>
<dbReference type="PROSITE" id="PS50932">
    <property type="entry name" value="HTH_LACI_2"/>
    <property type="match status" value="1"/>
</dbReference>
<accession>A0ABQ5JN29</accession>
<dbReference type="EMBL" id="BQXO01000003">
    <property type="protein sequence ID" value="GKT05943.1"/>
    <property type="molecule type" value="Genomic_DNA"/>
</dbReference>
<dbReference type="SUPFAM" id="SSF53822">
    <property type="entry name" value="Periplasmic binding protein-like I"/>
    <property type="match status" value="1"/>
</dbReference>
<evidence type="ECO:0000259" key="4">
    <source>
        <dbReference type="PROSITE" id="PS50932"/>
    </source>
</evidence>
<dbReference type="PRINTS" id="PR00036">
    <property type="entry name" value="HTHLACI"/>
</dbReference>
<keyword evidence="6" id="KW-1185">Reference proteome</keyword>